<accession>A0A177N537</accession>
<dbReference type="STRING" id="980561.A1359_01365"/>
<dbReference type="InterPro" id="IPR011542">
    <property type="entry name" value="SUF_FeS_clus_asmbl_SufD"/>
</dbReference>
<dbReference type="Proteomes" id="UP000078476">
    <property type="component" value="Unassembled WGS sequence"/>
</dbReference>
<dbReference type="InterPro" id="IPR055346">
    <property type="entry name" value="Fe-S_cluster_assembly_SufBD"/>
</dbReference>
<dbReference type="InterPro" id="IPR000825">
    <property type="entry name" value="SUF_FeS_clus_asmbl_SufBD_core"/>
</dbReference>
<evidence type="ECO:0000313" key="4">
    <source>
        <dbReference type="EMBL" id="OAI12941.1"/>
    </source>
</evidence>
<evidence type="ECO:0000259" key="2">
    <source>
        <dbReference type="Pfam" id="PF01458"/>
    </source>
</evidence>
<dbReference type="PANTHER" id="PTHR43575:SF1">
    <property type="entry name" value="PROTEIN ABCI7, CHLOROPLASTIC"/>
    <property type="match status" value="1"/>
</dbReference>
<dbReference type="NCBIfam" id="TIGR01981">
    <property type="entry name" value="sufD"/>
    <property type="match status" value="1"/>
</dbReference>
<dbReference type="OrthoDB" id="9768262at2"/>
<dbReference type="InterPro" id="IPR045595">
    <property type="entry name" value="SufBD_N"/>
</dbReference>
<dbReference type="EMBL" id="LUUI01000125">
    <property type="protein sequence ID" value="OAI12941.1"/>
    <property type="molecule type" value="Genomic_DNA"/>
</dbReference>
<dbReference type="SUPFAM" id="SSF101960">
    <property type="entry name" value="Stabilizer of iron transporter SufD"/>
    <property type="match status" value="1"/>
</dbReference>
<dbReference type="RefSeq" id="WP_083960670.1">
    <property type="nucleotide sequence ID" value="NZ_LUUI01000125.1"/>
</dbReference>
<feature type="domain" description="SUF system FeS cluster assembly SufBD core" evidence="2">
    <location>
        <begin position="177"/>
        <end position="403"/>
    </location>
</feature>
<keyword evidence="5" id="KW-1185">Reference proteome</keyword>
<dbReference type="GO" id="GO:0016226">
    <property type="term" value="P:iron-sulfur cluster assembly"/>
    <property type="evidence" value="ECO:0007669"/>
    <property type="project" value="InterPro"/>
</dbReference>
<feature type="domain" description="SUF system FeS cluster assembly SufBD N-terminal" evidence="3">
    <location>
        <begin position="6"/>
        <end position="170"/>
    </location>
</feature>
<evidence type="ECO:0000259" key="3">
    <source>
        <dbReference type="Pfam" id="PF19295"/>
    </source>
</evidence>
<dbReference type="Pfam" id="PF01458">
    <property type="entry name" value="SUFBD_core"/>
    <property type="match status" value="1"/>
</dbReference>
<sequence>MAVEQSPESYLAAYPAIASALPGADLPWLQQLRQDGLKTFEAHGFPNLRDEEWRYTNLAVLNKTQFTPTDNQEIDTDWLDAYRLENAWSVVLVNGRFSSTLSRLTGLPGEVSVQSMRAALDGNSTDLQARLGHAVTNDEHSLVAFNSAWFADGVVIEVAANYRMAKPLQILHVVTYANALAATRNVVVINESAEAEIIENYIGSAASYFSAAVNECFLEANAGLTLYKAQIEADKACHFGGTYVKQARDSRLMHHNFAFGAILARTDIRSDLHVASECSVNGLYLGANRQHIDNHTRINHLMPRGISREFYKGVLDNRARGVFQGRVIVAEDAQQTDSEMSNRNLLLSADAEVDTKPQLEIYADDVKCSHGVTVGQLEEKSVFYLQSRGVDEASARNILTFAFANEMVDKVENAELKALLFKQLLARFPAISL</sequence>
<evidence type="ECO:0000313" key="5">
    <source>
        <dbReference type="Proteomes" id="UP000078476"/>
    </source>
</evidence>
<dbReference type="Pfam" id="PF19295">
    <property type="entry name" value="SufBD_N"/>
    <property type="match status" value="1"/>
</dbReference>
<comment type="similarity">
    <text evidence="1">Belongs to the iron-sulfur cluster assembly SufBD family.</text>
</comment>
<name>A0A177N537_9GAMM</name>
<evidence type="ECO:0000256" key="1">
    <source>
        <dbReference type="ARBA" id="ARBA00043967"/>
    </source>
</evidence>
<reference evidence="4 5" key="1">
    <citation type="submission" date="2016-03" db="EMBL/GenBank/DDBJ databases">
        <authorList>
            <person name="Ploux O."/>
        </authorList>
    </citation>
    <scope>NUCLEOTIDE SEQUENCE [LARGE SCALE GENOMIC DNA]</scope>
    <source>
        <strain evidence="4 5">R-45370</strain>
    </source>
</reference>
<organism evidence="4 5">
    <name type="scientific">Methylomonas lenta</name>
    <dbReference type="NCBI Taxonomy" id="980561"/>
    <lineage>
        <taxon>Bacteria</taxon>
        <taxon>Pseudomonadati</taxon>
        <taxon>Pseudomonadota</taxon>
        <taxon>Gammaproteobacteria</taxon>
        <taxon>Methylococcales</taxon>
        <taxon>Methylococcaceae</taxon>
        <taxon>Methylomonas</taxon>
    </lineage>
</organism>
<comment type="caution">
    <text evidence="4">The sequence shown here is derived from an EMBL/GenBank/DDBJ whole genome shotgun (WGS) entry which is preliminary data.</text>
</comment>
<dbReference type="PANTHER" id="PTHR43575">
    <property type="entry name" value="PROTEIN ABCI7, CHLOROPLASTIC"/>
    <property type="match status" value="1"/>
</dbReference>
<dbReference type="InterPro" id="IPR037284">
    <property type="entry name" value="SUF_FeS_clus_asmbl_SufBD_sf"/>
</dbReference>
<gene>
    <name evidence="4" type="ORF">A1359_01365</name>
</gene>
<proteinExistence type="inferred from homology"/>
<dbReference type="AlphaFoldDB" id="A0A177N537"/>
<protein>
    <submittedName>
        <fullName evidence="4">Fe-S cluster assembly protein SufD</fullName>
    </submittedName>
</protein>